<evidence type="ECO:0000313" key="2">
    <source>
        <dbReference type="Proteomes" id="UP000037977"/>
    </source>
</evidence>
<protein>
    <submittedName>
        <fullName evidence="1">Uncharacterized protein</fullName>
    </submittedName>
</protein>
<comment type="caution">
    <text evidence="1">The sequence shown here is derived from an EMBL/GenBank/DDBJ whole genome shotgun (WGS) entry which is preliminary data.</text>
</comment>
<organism evidence="1 2">
    <name type="scientific">Lysinibacillus macroides</name>
    <dbReference type="NCBI Taxonomy" id="33935"/>
    <lineage>
        <taxon>Bacteria</taxon>
        <taxon>Bacillati</taxon>
        <taxon>Bacillota</taxon>
        <taxon>Bacilli</taxon>
        <taxon>Bacillales</taxon>
        <taxon>Bacillaceae</taxon>
        <taxon>Lysinibacillus</taxon>
    </lineage>
</organism>
<name>A0A0M9DIW9_9BACI</name>
<gene>
    <name evidence="1" type="ORF">ADM90_14125</name>
</gene>
<keyword evidence="2" id="KW-1185">Reference proteome</keyword>
<dbReference type="AlphaFoldDB" id="A0A0M9DIW9"/>
<evidence type="ECO:0000313" key="1">
    <source>
        <dbReference type="EMBL" id="KOY81543.1"/>
    </source>
</evidence>
<reference evidence="1 2" key="1">
    <citation type="submission" date="2015-07" db="EMBL/GenBank/DDBJ databases">
        <title>Genome sequencing project for genomic taxonomy and phylogenomics of Bacillus-like bacteria.</title>
        <authorList>
            <person name="Liu B."/>
            <person name="Wang J."/>
            <person name="Zhu Y."/>
            <person name="Liu G."/>
            <person name="Chen Q."/>
            <person name="Chen Z."/>
            <person name="Che J."/>
            <person name="Ge C."/>
            <person name="Shi H."/>
            <person name="Pan Z."/>
            <person name="Liu X."/>
        </authorList>
    </citation>
    <scope>NUCLEOTIDE SEQUENCE [LARGE SCALE GENOMIC DNA]</scope>
    <source>
        <strain evidence="1 2">DSM 54</strain>
    </source>
</reference>
<accession>A0A0M9DIW9</accession>
<dbReference type="EMBL" id="LGCI01000009">
    <property type="protein sequence ID" value="KOY81543.1"/>
    <property type="molecule type" value="Genomic_DNA"/>
</dbReference>
<dbReference type="RefSeq" id="WP_053995601.1">
    <property type="nucleotide sequence ID" value="NZ_CP065643.1"/>
</dbReference>
<sequence length="192" mass="23725">MQYFQTNTSIEKFDENILAKFKKLFLDYRYLKLFYQMIDKTRNHEICLLICDNFEKILMSNRSAFTLNEFESIDKKIIKLRLHCLDKTDRWNKYIEYFEYVFNNKNYYSTYSNESDVSRFGKFYIHTRKSEHHIHFLYEGSYRYEVIERKIARSLKTDKLGNLRHHPQSELTDEEINHRYNEVLKWSKILDF</sequence>
<dbReference type="Proteomes" id="UP000037977">
    <property type="component" value="Unassembled WGS sequence"/>
</dbReference>
<proteinExistence type="predicted"/>
<dbReference type="PATRIC" id="fig|33935.3.peg.4838"/>